<organism evidence="2 3">
    <name type="scientific">Streptomyces kebangsaanensis</name>
    <dbReference type="NCBI Taxonomy" id="864058"/>
    <lineage>
        <taxon>Bacteria</taxon>
        <taxon>Bacillati</taxon>
        <taxon>Actinomycetota</taxon>
        <taxon>Actinomycetes</taxon>
        <taxon>Kitasatosporales</taxon>
        <taxon>Streptomycetaceae</taxon>
        <taxon>Streptomyces</taxon>
    </lineage>
</organism>
<comment type="caution">
    <text evidence="2">The sequence shown here is derived from an EMBL/GenBank/DDBJ whole genome shotgun (WGS) entry which is preliminary data.</text>
</comment>
<protein>
    <submittedName>
        <fullName evidence="2">Uncharacterized protein</fullName>
    </submittedName>
</protein>
<evidence type="ECO:0000256" key="1">
    <source>
        <dbReference type="SAM" id="MobiDB-lite"/>
    </source>
</evidence>
<accession>A0ABW6KSC2</accession>
<gene>
    <name evidence="2" type="ORF">ACFYNZ_07370</name>
</gene>
<feature type="region of interest" description="Disordered" evidence="1">
    <location>
        <begin position="54"/>
        <end position="75"/>
    </location>
</feature>
<keyword evidence="3" id="KW-1185">Reference proteome</keyword>
<evidence type="ECO:0000313" key="2">
    <source>
        <dbReference type="EMBL" id="MFE9169332.1"/>
    </source>
</evidence>
<feature type="compositionally biased region" description="Basic and acidic residues" evidence="1">
    <location>
        <begin position="66"/>
        <end position="75"/>
    </location>
</feature>
<proteinExistence type="predicted"/>
<dbReference type="EMBL" id="JBIAFJ010000003">
    <property type="protein sequence ID" value="MFE9169332.1"/>
    <property type="molecule type" value="Genomic_DNA"/>
</dbReference>
<feature type="non-terminal residue" evidence="2">
    <location>
        <position position="1"/>
    </location>
</feature>
<name>A0ABW6KSC2_9ACTN</name>
<sequence length="75" mass="8431">PRPPAGPWRQTWDLQIPTAVPVARHRIHLRARTEDGKDFLALNIPVVFSHRWATAGDDAGSPNRPGLDRDLSWSL</sequence>
<reference evidence="2 3" key="1">
    <citation type="submission" date="2024-10" db="EMBL/GenBank/DDBJ databases">
        <title>The Natural Products Discovery Center: Release of the First 8490 Sequenced Strains for Exploring Actinobacteria Biosynthetic Diversity.</title>
        <authorList>
            <person name="Kalkreuter E."/>
            <person name="Kautsar S.A."/>
            <person name="Yang D."/>
            <person name="Bader C.D."/>
            <person name="Teijaro C.N."/>
            <person name="Fluegel L."/>
            <person name="Davis C.M."/>
            <person name="Simpson J.R."/>
            <person name="Lauterbach L."/>
            <person name="Steele A.D."/>
            <person name="Gui C."/>
            <person name="Meng S."/>
            <person name="Li G."/>
            <person name="Viehrig K."/>
            <person name="Ye F."/>
            <person name="Su P."/>
            <person name="Kiefer A.F."/>
            <person name="Nichols A."/>
            <person name="Cepeda A.J."/>
            <person name="Yan W."/>
            <person name="Fan B."/>
            <person name="Jiang Y."/>
            <person name="Adhikari A."/>
            <person name="Zheng C.-J."/>
            <person name="Schuster L."/>
            <person name="Cowan T.M."/>
            <person name="Smanski M.J."/>
            <person name="Chevrette M.G."/>
            <person name="De Carvalho L.P.S."/>
            <person name="Shen B."/>
        </authorList>
    </citation>
    <scope>NUCLEOTIDE SEQUENCE [LARGE SCALE GENOMIC DNA]</scope>
    <source>
        <strain evidence="2 3">NPDC007147</strain>
    </source>
</reference>
<evidence type="ECO:0000313" key="3">
    <source>
        <dbReference type="Proteomes" id="UP001601197"/>
    </source>
</evidence>
<dbReference type="Proteomes" id="UP001601197">
    <property type="component" value="Unassembled WGS sequence"/>
</dbReference>